<accession>A0A4Y6PXV8</accession>
<dbReference type="Proteomes" id="UP000315995">
    <property type="component" value="Chromosome"/>
</dbReference>
<organism evidence="3 4">
    <name type="scientific">Persicimonas caeni</name>
    <dbReference type="NCBI Taxonomy" id="2292766"/>
    <lineage>
        <taxon>Bacteria</taxon>
        <taxon>Deltaproteobacteria</taxon>
        <taxon>Bradymonadales</taxon>
        <taxon>Bradymonadaceae</taxon>
        <taxon>Persicimonas</taxon>
    </lineage>
</organism>
<dbReference type="AlphaFoldDB" id="A0A4Y6PXV8"/>
<dbReference type="SMART" id="SM00331">
    <property type="entry name" value="PP2C_SIG"/>
    <property type="match status" value="1"/>
</dbReference>
<dbReference type="OrthoDB" id="5497135at2"/>
<dbReference type="EMBL" id="CP041186">
    <property type="protein sequence ID" value="QDG53093.1"/>
    <property type="molecule type" value="Genomic_DNA"/>
</dbReference>
<dbReference type="InterPro" id="IPR001932">
    <property type="entry name" value="PPM-type_phosphatase-like_dom"/>
</dbReference>
<proteinExistence type="predicted"/>
<dbReference type="InterPro" id="IPR036457">
    <property type="entry name" value="PPM-type-like_dom_sf"/>
</dbReference>
<evidence type="ECO:0000259" key="2">
    <source>
        <dbReference type="PROSITE" id="PS51746"/>
    </source>
</evidence>
<dbReference type="Gene3D" id="3.60.40.10">
    <property type="entry name" value="PPM-type phosphatase domain"/>
    <property type="match status" value="1"/>
</dbReference>
<feature type="region of interest" description="Disordered" evidence="1">
    <location>
        <begin position="1"/>
        <end position="20"/>
    </location>
</feature>
<dbReference type="SUPFAM" id="SSF81606">
    <property type="entry name" value="PP2C-like"/>
    <property type="match status" value="1"/>
</dbReference>
<protein>
    <recommendedName>
        <fullName evidence="2">PPM-type phosphatase domain-containing protein</fullName>
    </recommendedName>
</protein>
<gene>
    <name evidence="3" type="ORF">FIV42_20790</name>
</gene>
<name>A0A4Y6PXV8_PERCE</name>
<dbReference type="SMART" id="SM00332">
    <property type="entry name" value="PP2Cc"/>
    <property type="match status" value="1"/>
</dbReference>
<feature type="compositionally biased region" description="Polar residues" evidence="1">
    <location>
        <begin position="1"/>
        <end position="14"/>
    </location>
</feature>
<accession>A0A5B8Y8K4</accession>
<keyword evidence="4" id="KW-1185">Reference proteome</keyword>
<dbReference type="PROSITE" id="PS51746">
    <property type="entry name" value="PPM_2"/>
    <property type="match status" value="1"/>
</dbReference>
<evidence type="ECO:0000256" key="1">
    <source>
        <dbReference type="SAM" id="MobiDB-lite"/>
    </source>
</evidence>
<sequence length="209" mass="22059">MLTTSDTSIRTSPGPSEDRAHAMELDDGLLFVIADGAGGVGGGRTAAEHFIAAVPTWAGERPDDLLDPWTWCECLSNIDRDLYRTQNAGESTAVIIYVRDGLLAGASVGDSGAWLADGHGAPIELTAAQVRTPRLGTGQCSPTPIGPLPARGQLLLGTDGLFEYLGHDELVDALEDENIERSADALLEAVQLANEAFHDDVALIRGRLS</sequence>
<reference evidence="3 4" key="1">
    <citation type="submission" date="2019-06" db="EMBL/GenBank/DDBJ databases">
        <title>Persicimonas caeni gen. nov., sp. nov., a predatory bacterium isolated from solar saltern.</title>
        <authorList>
            <person name="Wang S."/>
        </authorList>
    </citation>
    <scope>NUCLEOTIDE SEQUENCE [LARGE SCALE GENOMIC DNA]</scope>
    <source>
        <strain evidence="3 4">YN101</strain>
    </source>
</reference>
<evidence type="ECO:0000313" key="3">
    <source>
        <dbReference type="EMBL" id="QDG53093.1"/>
    </source>
</evidence>
<feature type="domain" description="PPM-type phosphatase" evidence="2">
    <location>
        <begin position="3"/>
        <end position="208"/>
    </location>
</feature>
<evidence type="ECO:0000313" key="4">
    <source>
        <dbReference type="Proteomes" id="UP000315995"/>
    </source>
</evidence>